<protein>
    <submittedName>
        <fullName evidence="1">Uncharacterized protein</fullName>
    </submittedName>
</protein>
<proteinExistence type="predicted"/>
<keyword evidence="2" id="KW-1185">Reference proteome</keyword>
<comment type="caution">
    <text evidence="1">The sequence shown here is derived from an EMBL/GenBank/DDBJ whole genome shotgun (WGS) entry which is preliminary data.</text>
</comment>
<dbReference type="AlphaFoldDB" id="A0AAV4DIP9"/>
<name>A0AAV4DIP9_9GAST</name>
<dbReference type="Proteomes" id="UP000735302">
    <property type="component" value="Unassembled WGS sequence"/>
</dbReference>
<gene>
    <name evidence="1" type="ORF">PoB_007056900</name>
</gene>
<accession>A0AAV4DIP9</accession>
<sequence length="136" mass="15053">MKDKEHRAHFHLRFSVVVISQSLVTVDLDSLWPLLGQTFVEVFEPTIESPVYTSSQVTINPAPQTLSLAAQFEPSAQNTNFKASFATAEVPSLLHEGDSSRTLWSYRDQDQPEVSMRLFATVAGLKRSSAPTASKT</sequence>
<reference evidence="1 2" key="1">
    <citation type="journal article" date="2021" name="Elife">
        <title>Chloroplast acquisition without the gene transfer in kleptoplastic sea slugs, Plakobranchus ocellatus.</title>
        <authorList>
            <person name="Maeda T."/>
            <person name="Takahashi S."/>
            <person name="Yoshida T."/>
            <person name="Shimamura S."/>
            <person name="Takaki Y."/>
            <person name="Nagai Y."/>
            <person name="Toyoda A."/>
            <person name="Suzuki Y."/>
            <person name="Arimoto A."/>
            <person name="Ishii H."/>
            <person name="Satoh N."/>
            <person name="Nishiyama T."/>
            <person name="Hasebe M."/>
            <person name="Maruyama T."/>
            <person name="Minagawa J."/>
            <person name="Obokata J."/>
            <person name="Shigenobu S."/>
        </authorList>
    </citation>
    <scope>NUCLEOTIDE SEQUENCE [LARGE SCALE GENOMIC DNA]</scope>
</reference>
<evidence type="ECO:0000313" key="2">
    <source>
        <dbReference type="Proteomes" id="UP000735302"/>
    </source>
</evidence>
<dbReference type="EMBL" id="BLXT01007928">
    <property type="protein sequence ID" value="GFO44064.1"/>
    <property type="molecule type" value="Genomic_DNA"/>
</dbReference>
<evidence type="ECO:0000313" key="1">
    <source>
        <dbReference type="EMBL" id="GFO44064.1"/>
    </source>
</evidence>
<organism evidence="1 2">
    <name type="scientific">Plakobranchus ocellatus</name>
    <dbReference type="NCBI Taxonomy" id="259542"/>
    <lineage>
        <taxon>Eukaryota</taxon>
        <taxon>Metazoa</taxon>
        <taxon>Spiralia</taxon>
        <taxon>Lophotrochozoa</taxon>
        <taxon>Mollusca</taxon>
        <taxon>Gastropoda</taxon>
        <taxon>Heterobranchia</taxon>
        <taxon>Euthyneura</taxon>
        <taxon>Panpulmonata</taxon>
        <taxon>Sacoglossa</taxon>
        <taxon>Placobranchoidea</taxon>
        <taxon>Plakobranchidae</taxon>
        <taxon>Plakobranchus</taxon>
    </lineage>
</organism>